<gene>
    <name evidence="5" type="ORF">ECPE_LOCUS877</name>
</gene>
<sequence length="149" mass="17558">MRESSGQQNMDLEEAQQEIRQLKTSNETKREQIWALRTMLRQNKSTAETALANLKQKYEKEKSLVTDTMQKLRDELKALKEESAQSASLRAVYSQRCKEYNTHMDEMQRKLIVSCFSLCYLQLLIVILMKLYEITARFFVLNRLPQGML</sequence>
<keyword evidence="4" id="KW-0472">Membrane</keyword>
<dbReference type="PANTHER" id="PTHR31233">
    <property type="entry name" value="BICAUDAL D FAMILY MEMBER"/>
    <property type="match status" value="1"/>
</dbReference>
<keyword evidence="6" id="KW-1185">Reference proteome</keyword>
<dbReference type="PANTHER" id="PTHR31233:SF6">
    <property type="entry name" value="PROTEIN BICAUDAL D"/>
    <property type="match status" value="1"/>
</dbReference>
<evidence type="ECO:0000256" key="2">
    <source>
        <dbReference type="ARBA" id="ARBA00023054"/>
    </source>
</evidence>
<dbReference type="InterPro" id="IPR018477">
    <property type="entry name" value="BICD"/>
</dbReference>
<reference evidence="5 6" key="2">
    <citation type="submission" date="2018-11" db="EMBL/GenBank/DDBJ databases">
        <authorList>
            <consortium name="Pathogen Informatics"/>
        </authorList>
    </citation>
    <scope>NUCLEOTIDE SEQUENCE [LARGE SCALE GENOMIC DNA]</scope>
    <source>
        <strain evidence="5 6">Egypt</strain>
    </source>
</reference>
<keyword evidence="4" id="KW-1133">Transmembrane helix</keyword>
<dbReference type="Gene3D" id="6.10.250.2470">
    <property type="match status" value="1"/>
</dbReference>
<feature type="coiled-coil region" evidence="3">
    <location>
        <begin position="5"/>
        <end position="89"/>
    </location>
</feature>
<dbReference type="GO" id="GO:0034452">
    <property type="term" value="F:dynactin binding"/>
    <property type="evidence" value="ECO:0007669"/>
    <property type="project" value="TreeGrafter"/>
</dbReference>
<dbReference type="EMBL" id="UZAN01003739">
    <property type="protein sequence ID" value="VDP30279.1"/>
    <property type="molecule type" value="Genomic_DNA"/>
</dbReference>
<dbReference type="GO" id="GO:0005794">
    <property type="term" value="C:Golgi apparatus"/>
    <property type="evidence" value="ECO:0007669"/>
    <property type="project" value="TreeGrafter"/>
</dbReference>
<protein>
    <submittedName>
        <fullName evidence="7">RING-type E3 ubiquitin transferase</fullName>
    </submittedName>
</protein>
<keyword evidence="2 3" id="KW-0175">Coiled coil</keyword>
<organism evidence="7">
    <name type="scientific">Echinostoma caproni</name>
    <dbReference type="NCBI Taxonomy" id="27848"/>
    <lineage>
        <taxon>Eukaryota</taxon>
        <taxon>Metazoa</taxon>
        <taxon>Spiralia</taxon>
        <taxon>Lophotrochozoa</taxon>
        <taxon>Platyhelminthes</taxon>
        <taxon>Trematoda</taxon>
        <taxon>Digenea</taxon>
        <taxon>Plagiorchiida</taxon>
        <taxon>Echinostomata</taxon>
        <taxon>Echinostomatoidea</taxon>
        <taxon>Echinostomatidae</taxon>
        <taxon>Echinostoma</taxon>
    </lineage>
</organism>
<evidence type="ECO:0000313" key="5">
    <source>
        <dbReference type="EMBL" id="VDP30279.1"/>
    </source>
</evidence>
<dbReference type="GO" id="GO:0072393">
    <property type="term" value="P:microtubule anchoring at microtubule organizing center"/>
    <property type="evidence" value="ECO:0007669"/>
    <property type="project" value="TreeGrafter"/>
</dbReference>
<evidence type="ECO:0000313" key="7">
    <source>
        <dbReference type="WBParaSite" id="ECPE_0000087701-mRNA-1"/>
    </source>
</evidence>
<evidence type="ECO:0000256" key="4">
    <source>
        <dbReference type="SAM" id="Phobius"/>
    </source>
</evidence>
<evidence type="ECO:0000313" key="6">
    <source>
        <dbReference type="Proteomes" id="UP000272942"/>
    </source>
</evidence>
<reference evidence="7" key="1">
    <citation type="submission" date="2016-06" db="UniProtKB">
        <authorList>
            <consortium name="WormBaseParasite"/>
        </authorList>
    </citation>
    <scope>IDENTIFICATION</scope>
</reference>
<evidence type="ECO:0000256" key="1">
    <source>
        <dbReference type="ARBA" id="ARBA00010061"/>
    </source>
</evidence>
<proteinExistence type="inferred from homology"/>
<dbReference type="GO" id="GO:0070840">
    <property type="term" value="F:dynein complex binding"/>
    <property type="evidence" value="ECO:0007669"/>
    <property type="project" value="InterPro"/>
</dbReference>
<dbReference type="GO" id="GO:0070507">
    <property type="term" value="P:regulation of microtubule cytoskeleton organization"/>
    <property type="evidence" value="ECO:0007669"/>
    <property type="project" value="TreeGrafter"/>
</dbReference>
<dbReference type="WBParaSite" id="ECPE_0000087701-mRNA-1">
    <property type="protein sequence ID" value="ECPE_0000087701-mRNA-1"/>
    <property type="gene ID" value="ECPE_0000087701"/>
</dbReference>
<keyword evidence="4" id="KW-0812">Transmembrane</keyword>
<comment type="similarity">
    <text evidence="1">Belongs to the BicD family.</text>
</comment>
<feature type="transmembrane region" description="Helical" evidence="4">
    <location>
        <begin position="111"/>
        <end position="132"/>
    </location>
</feature>
<dbReference type="OrthoDB" id="10069295at2759"/>
<dbReference type="GO" id="GO:0005829">
    <property type="term" value="C:cytosol"/>
    <property type="evidence" value="ECO:0007669"/>
    <property type="project" value="TreeGrafter"/>
</dbReference>
<dbReference type="Proteomes" id="UP000272942">
    <property type="component" value="Unassembled WGS sequence"/>
</dbReference>
<evidence type="ECO:0000256" key="3">
    <source>
        <dbReference type="SAM" id="Coils"/>
    </source>
</evidence>
<dbReference type="AlphaFoldDB" id="A0A183A1P2"/>
<accession>A0A183A1P2</accession>
<dbReference type="Pfam" id="PF09730">
    <property type="entry name" value="BicD"/>
    <property type="match status" value="1"/>
</dbReference>
<name>A0A183A1P2_9TREM</name>
<dbReference type="GO" id="GO:0008093">
    <property type="term" value="F:cytoskeletal anchor activity"/>
    <property type="evidence" value="ECO:0007669"/>
    <property type="project" value="InterPro"/>
</dbReference>